<dbReference type="AlphaFoldDB" id="A0A177ANX5"/>
<protein>
    <submittedName>
        <fullName evidence="1">Uncharacterized protein</fullName>
    </submittedName>
</protein>
<organism evidence="1">
    <name type="scientific">Pseudogymnoascus destructans</name>
    <dbReference type="NCBI Taxonomy" id="655981"/>
    <lineage>
        <taxon>Eukaryota</taxon>
        <taxon>Fungi</taxon>
        <taxon>Dikarya</taxon>
        <taxon>Ascomycota</taxon>
        <taxon>Pezizomycotina</taxon>
        <taxon>Leotiomycetes</taxon>
        <taxon>Thelebolales</taxon>
        <taxon>Thelebolaceae</taxon>
        <taxon>Pseudogymnoascus</taxon>
    </lineage>
</organism>
<dbReference type="VEuPathDB" id="FungiDB:GMDG_08411"/>
<accession>A0A177ANX5</accession>
<proteinExistence type="predicted"/>
<name>A0A177ANX5_9PEZI</name>
<dbReference type="RefSeq" id="XP_024328482.1">
    <property type="nucleotide sequence ID" value="XM_024464064.1"/>
</dbReference>
<evidence type="ECO:0000313" key="1">
    <source>
        <dbReference type="EMBL" id="OAF63212.1"/>
    </source>
</evidence>
<dbReference type="EMBL" id="KV441386">
    <property type="protein sequence ID" value="OAF63212.1"/>
    <property type="molecule type" value="Genomic_DNA"/>
</dbReference>
<gene>
    <name evidence="1" type="ORF">VC83_00370</name>
</gene>
<reference evidence="1" key="1">
    <citation type="submission" date="2016-03" db="EMBL/GenBank/DDBJ databases">
        <title>Updated assembly of Pseudogymnoascus destructans, the fungus causing white-nose syndrome of bats.</title>
        <authorList>
            <person name="Palmer J.M."/>
            <person name="Drees K.P."/>
            <person name="Foster J.T."/>
            <person name="Lindner D.L."/>
        </authorList>
    </citation>
    <scope>NUCLEOTIDE SEQUENCE [LARGE SCALE GENOMIC DNA]</scope>
    <source>
        <strain evidence="1">20631-21</strain>
    </source>
</reference>
<sequence>MYRSMTGVYVTLAAQPLKTRMHRANVFVITLGLHGSNLDDVLLSILDLPKLDRGMSLNINGEKKLVMAFMLGYIRDMPQQNDNAGILRQNAAKGCRSCLASKEERGDIHFDYMRLGRYHHHQVQL</sequence>
<dbReference type="GeneID" id="36283468"/>
<dbReference type="Proteomes" id="UP000077154">
    <property type="component" value="Unassembled WGS sequence"/>
</dbReference>
<dbReference type="OrthoDB" id="4207238at2759"/>